<protein>
    <submittedName>
        <fullName evidence="1">DNA-binding protein</fullName>
    </submittedName>
</protein>
<comment type="caution">
    <text evidence="1">The sequence shown here is derived from an EMBL/GenBank/DDBJ whole genome shotgun (WGS) entry which is preliminary data.</text>
</comment>
<dbReference type="EMBL" id="JAAIIJ010000004">
    <property type="protein sequence ID" value="NMN01853.1"/>
    <property type="molecule type" value="Genomic_DNA"/>
</dbReference>
<accession>A0ABX1SZL9</accession>
<dbReference type="InterPro" id="IPR029060">
    <property type="entry name" value="PIN-like_dom_sf"/>
</dbReference>
<organism evidence="1 2">
    <name type="scientific">Bifidobacterium panos</name>
    <dbReference type="NCBI Taxonomy" id="2675321"/>
    <lineage>
        <taxon>Bacteria</taxon>
        <taxon>Bacillati</taxon>
        <taxon>Actinomycetota</taxon>
        <taxon>Actinomycetes</taxon>
        <taxon>Bifidobacteriales</taxon>
        <taxon>Bifidobacteriaceae</taxon>
        <taxon>Bifidobacterium</taxon>
    </lineage>
</organism>
<dbReference type="GO" id="GO:0003677">
    <property type="term" value="F:DNA binding"/>
    <property type="evidence" value="ECO:0007669"/>
    <property type="project" value="UniProtKB-KW"/>
</dbReference>
<keyword evidence="2" id="KW-1185">Reference proteome</keyword>
<sequence length="161" mass="17728">MQRETIVLCDSNILIDQALDCGPWSSRIAAFMERAVANDVTIAATSLAIKDLSYAVHCVMKRRWLHSESVVESATAKKVIPGVLRHTLHSAIELYKIVPIGESECQRAMALESRHSDFEDNLIIAAGESIGAVRIATYDEQLIKHFPDLCAKPEDIALPGD</sequence>
<keyword evidence="1" id="KW-0238">DNA-binding</keyword>
<reference evidence="1 2" key="1">
    <citation type="submission" date="2020-02" db="EMBL/GenBank/DDBJ databases">
        <title>Characterization of phylogenetic diversity of novel bifidobacterial species isolated in Czech ZOOs.</title>
        <authorList>
            <person name="Lugli G.A."/>
            <person name="Vera N.B."/>
            <person name="Ventura M."/>
        </authorList>
    </citation>
    <scope>NUCLEOTIDE SEQUENCE [LARGE SCALE GENOMIC DNA]</scope>
    <source>
        <strain evidence="1 2">DSM 109963</strain>
    </source>
</reference>
<dbReference type="Proteomes" id="UP000553756">
    <property type="component" value="Unassembled WGS sequence"/>
</dbReference>
<gene>
    <name evidence="1" type="ORF">G1C94_0474</name>
</gene>
<evidence type="ECO:0000313" key="1">
    <source>
        <dbReference type="EMBL" id="NMN01853.1"/>
    </source>
</evidence>
<dbReference type="SUPFAM" id="SSF88723">
    <property type="entry name" value="PIN domain-like"/>
    <property type="match status" value="1"/>
</dbReference>
<name>A0ABX1SZL9_9BIFI</name>
<evidence type="ECO:0000313" key="2">
    <source>
        <dbReference type="Proteomes" id="UP000553756"/>
    </source>
</evidence>
<proteinExistence type="predicted"/>